<dbReference type="RefSeq" id="WP_260403299.1">
    <property type="nucleotide sequence ID" value="NZ_JACHLI010000034.1"/>
</dbReference>
<evidence type="ECO:0000259" key="1">
    <source>
        <dbReference type="Pfam" id="PF06722"/>
    </source>
</evidence>
<dbReference type="GO" id="GO:0017000">
    <property type="term" value="P:antibiotic biosynthetic process"/>
    <property type="evidence" value="ECO:0007669"/>
    <property type="project" value="UniProtKB-ARBA"/>
</dbReference>
<dbReference type="Pfam" id="PF06722">
    <property type="entry name" value="EryCIII-like_C"/>
    <property type="match status" value="1"/>
</dbReference>
<reference evidence="2 3" key="1">
    <citation type="submission" date="2020-08" db="EMBL/GenBank/DDBJ databases">
        <title>Functional genomics of gut bacteria from endangered species of beetles.</title>
        <authorList>
            <person name="Carlos-Shanley C."/>
        </authorList>
    </citation>
    <scope>NUCLEOTIDE SEQUENCE [LARGE SCALE GENOMIC DNA]</scope>
    <source>
        <strain evidence="2 3">S00179</strain>
    </source>
</reference>
<name>A0A7W7KQA1_PSENT</name>
<keyword evidence="2" id="KW-0808">Transferase</keyword>
<dbReference type="CDD" id="cd03784">
    <property type="entry name" value="GT1_Gtf-like"/>
    <property type="match status" value="1"/>
</dbReference>
<proteinExistence type="predicted"/>
<dbReference type="Proteomes" id="UP000566995">
    <property type="component" value="Unassembled WGS sequence"/>
</dbReference>
<comment type="caution">
    <text evidence="2">The sequence shown here is derived from an EMBL/GenBank/DDBJ whole genome shotgun (WGS) entry which is preliminary data.</text>
</comment>
<organism evidence="2 3">
    <name type="scientific">Pseudomonas nitroreducens</name>
    <dbReference type="NCBI Taxonomy" id="46680"/>
    <lineage>
        <taxon>Bacteria</taxon>
        <taxon>Pseudomonadati</taxon>
        <taxon>Pseudomonadota</taxon>
        <taxon>Gammaproteobacteria</taxon>
        <taxon>Pseudomonadales</taxon>
        <taxon>Pseudomonadaceae</taxon>
        <taxon>Pseudomonas</taxon>
    </lineage>
</organism>
<evidence type="ECO:0000313" key="3">
    <source>
        <dbReference type="Proteomes" id="UP000566995"/>
    </source>
</evidence>
<dbReference type="EMBL" id="JACHLI010000034">
    <property type="protein sequence ID" value="MBB4866997.1"/>
    <property type="molecule type" value="Genomic_DNA"/>
</dbReference>
<evidence type="ECO:0000313" key="2">
    <source>
        <dbReference type="EMBL" id="MBB4866997.1"/>
    </source>
</evidence>
<gene>
    <name evidence="2" type="ORF">HNP46_005905</name>
</gene>
<dbReference type="PANTHER" id="PTHR48050:SF13">
    <property type="entry name" value="STEROL 3-BETA-GLUCOSYLTRANSFERASE UGT80A2"/>
    <property type="match status" value="1"/>
</dbReference>
<dbReference type="InterPro" id="IPR002213">
    <property type="entry name" value="UDP_glucos_trans"/>
</dbReference>
<dbReference type="InterPro" id="IPR010610">
    <property type="entry name" value="EryCIII-like_C"/>
</dbReference>
<sequence>MSQRMPQRTRTIAFFPEASFGAALNCIGIAQALRELGARPVFICHAHFQGIFAEYGFAEYPLQLDSPLSAADHQHYWERFIERNVPYFDQPPLAQIDSYVAPAWEAIIDTAIESEKPLQQLLARLKPDAIVLDNVVSFPAIAAAGCPWVRMVSCAETELPDAAVPPYLSGASSSDAQASASYREHYLQATKPAHERFARFLAECGHPALPAGQFLEDSPWLNLLLSPTPVRYEREQPLPAERFLYLDGCVRSEAPYIPPQFPRHDDAPLIYVSFGSLGAADVAMMKQLIDAVAQLPYRFLINVGAYREHYDTVPDNVYLDSWYPQPAVLRECQLFIHHGGNNSFCEALYFGLPSVIIPYCWDGHDNARRADEVGVARYLPRFEKPLAALPTALAELLADQAMAQRLSAVREQMQASRGTEAAARAILGICTN</sequence>
<dbReference type="AlphaFoldDB" id="A0A7W7KQA1"/>
<protein>
    <submittedName>
        <fullName evidence="2">MGT family glycosyltransferase</fullName>
    </submittedName>
</protein>
<dbReference type="GO" id="GO:0016758">
    <property type="term" value="F:hexosyltransferase activity"/>
    <property type="evidence" value="ECO:0007669"/>
    <property type="project" value="UniProtKB-ARBA"/>
</dbReference>
<feature type="domain" description="Erythromycin biosynthesis protein CIII-like C-terminal" evidence="1">
    <location>
        <begin position="288"/>
        <end position="416"/>
    </location>
</feature>
<dbReference type="InterPro" id="IPR050426">
    <property type="entry name" value="Glycosyltransferase_28"/>
</dbReference>
<dbReference type="SUPFAM" id="SSF53756">
    <property type="entry name" value="UDP-Glycosyltransferase/glycogen phosphorylase"/>
    <property type="match status" value="1"/>
</dbReference>
<dbReference type="Gene3D" id="3.40.50.2000">
    <property type="entry name" value="Glycogen Phosphorylase B"/>
    <property type="match status" value="2"/>
</dbReference>
<accession>A0A7W7KQA1</accession>
<dbReference type="GO" id="GO:0008194">
    <property type="term" value="F:UDP-glycosyltransferase activity"/>
    <property type="evidence" value="ECO:0007669"/>
    <property type="project" value="InterPro"/>
</dbReference>
<dbReference type="PANTHER" id="PTHR48050">
    <property type="entry name" value="STEROL 3-BETA-GLUCOSYLTRANSFERASE"/>
    <property type="match status" value="1"/>
</dbReference>